<feature type="transmembrane region" description="Helical" evidence="1">
    <location>
        <begin position="34"/>
        <end position="56"/>
    </location>
</feature>
<keyword evidence="1" id="KW-1133">Transmembrane helix</keyword>
<reference evidence="2 3" key="1">
    <citation type="submission" date="2018-04" db="EMBL/GenBank/DDBJ databases">
        <authorList>
            <person name="Vogel A."/>
        </authorList>
    </citation>
    <scope>NUCLEOTIDE SEQUENCE [LARGE SCALE GENOMIC DNA]</scope>
</reference>
<dbReference type="EMBL" id="OOIL02003368">
    <property type="protein sequence ID" value="VFQ87441.1"/>
    <property type="molecule type" value="Genomic_DNA"/>
</dbReference>
<dbReference type="Proteomes" id="UP000595140">
    <property type="component" value="Unassembled WGS sequence"/>
</dbReference>
<keyword evidence="1" id="KW-0812">Transmembrane</keyword>
<organism evidence="2 3">
    <name type="scientific">Cuscuta campestris</name>
    <dbReference type="NCBI Taxonomy" id="132261"/>
    <lineage>
        <taxon>Eukaryota</taxon>
        <taxon>Viridiplantae</taxon>
        <taxon>Streptophyta</taxon>
        <taxon>Embryophyta</taxon>
        <taxon>Tracheophyta</taxon>
        <taxon>Spermatophyta</taxon>
        <taxon>Magnoliopsida</taxon>
        <taxon>eudicotyledons</taxon>
        <taxon>Gunneridae</taxon>
        <taxon>Pentapetalae</taxon>
        <taxon>asterids</taxon>
        <taxon>lamiids</taxon>
        <taxon>Solanales</taxon>
        <taxon>Convolvulaceae</taxon>
        <taxon>Cuscuteae</taxon>
        <taxon>Cuscuta</taxon>
        <taxon>Cuscuta subgen. Grammica</taxon>
        <taxon>Cuscuta sect. Cleistogrammica</taxon>
    </lineage>
</organism>
<evidence type="ECO:0000256" key="1">
    <source>
        <dbReference type="SAM" id="Phobius"/>
    </source>
</evidence>
<protein>
    <submittedName>
        <fullName evidence="2">Uncharacterized protein</fullName>
    </submittedName>
</protein>
<gene>
    <name evidence="2" type="ORF">CCAM_LOCUS29217</name>
</gene>
<evidence type="ECO:0000313" key="3">
    <source>
        <dbReference type="Proteomes" id="UP000595140"/>
    </source>
</evidence>
<accession>A0A484MEP4</accession>
<evidence type="ECO:0000313" key="2">
    <source>
        <dbReference type="EMBL" id="VFQ87441.1"/>
    </source>
</evidence>
<dbReference type="AlphaFoldDB" id="A0A484MEP4"/>
<proteinExistence type="predicted"/>
<keyword evidence="1" id="KW-0472">Membrane</keyword>
<name>A0A484MEP4_9ASTE</name>
<keyword evidence="3" id="KW-1185">Reference proteome</keyword>
<sequence>MGGDLEVLVLNPRVSHVCRNMVHGSSLENGEHEFGMPLLLVLLYVYDGIFLTLTSWMNPNFGRNFMNLI</sequence>